<dbReference type="PROSITE" id="PS50977">
    <property type="entry name" value="HTH_TETR_2"/>
    <property type="match status" value="1"/>
</dbReference>
<evidence type="ECO:0000256" key="2">
    <source>
        <dbReference type="ARBA" id="ARBA00023125"/>
    </source>
</evidence>
<evidence type="ECO:0000256" key="4">
    <source>
        <dbReference type="PROSITE-ProRule" id="PRU00335"/>
    </source>
</evidence>
<dbReference type="EMBL" id="QVXO01000007">
    <property type="protein sequence ID" value="RPJ92551.1"/>
    <property type="molecule type" value="Genomic_DNA"/>
</dbReference>
<comment type="caution">
    <text evidence="6">The sequence shown here is derived from an EMBL/GenBank/DDBJ whole genome shotgun (WGS) entry which is preliminary data.</text>
</comment>
<dbReference type="AlphaFoldDB" id="A0A424WH24"/>
<keyword evidence="2 4" id="KW-0238">DNA-binding</keyword>
<dbReference type="PRINTS" id="PR00455">
    <property type="entry name" value="HTHTETR"/>
</dbReference>
<evidence type="ECO:0000256" key="3">
    <source>
        <dbReference type="ARBA" id="ARBA00023163"/>
    </source>
</evidence>
<dbReference type="InterPro" id="IPR009057">
    <property type="entry name" value="Homeodomain-like_sf"/>
</dbReference>
<dbReference type="SUPFAM" id="SSF46689">
    <property type="entry name" value="Homeodomain-like"/>
    <property type="match status" value="1"/>
</dbReference>
<keyword evidence="3" id="KW-0804">Transcription</keyword>
<dbReference type="GO" id="GO:0003700">
    <property type="term" value="F:DNA-binding transcription factor activity"/>
    <property type="evidence" value="ECO:0007669"/>
    <property type="project" value="TreeGrafter"/>
</dbReference>
<dbReference type="InterPro" id="IPR050109">
    <property type="entry name" value="HTH-type_TetR-like_transc_reg"/>
</dbReference>
<evidence type="ECO:0000313" key="6">
    <source>
        <dbReference type="EMBL" id="RPJ92551.1"/>
    </source>
</evidence>
<dbReference type="OrthoDB" id="5523834at2"/>
<dbReference type="Gene3D" id="1.10.10.60">
    <property type="entry name" value="Homeodomain-like"/>
    <property type="match status" value="1"/>
</dbReference>
<dbReference type="InterPro" id="IPR036271">
    <property type="entry name" value="Tet_transcr_reg_TetR-rel_C_sf"/>
</dbReference>
<dbReference type="SUPFAM" id="SSF48498">
    <property type="entry name" value="Tetracyclin repressor-like, C-terminal domain"/>
    <property type="match status" value="1"/>
</dbReference>
<dbReference type="Gene3D" id="1.10.357.10">
    <property type="entry name" value="Tetracycline Repressor, domain 2"/>
    <property type="match status" value="1"/>
</dbReference>
<feature type="domain" description="HTH tetR-type" evidence="5">
    <location>
        <begin position="13"/>
        <end position="73"/>
    </location>
</feature>
<dbReference type="PANTHER" id="PTHR30055">
    <property type="entry name" value="HTH-TYPE TRANSCRIPTIONAL REGULATOR RUTR"/>
    <property type="match status" value="1"/>
</dbReference>
<evidence type="ECO:0000313" key="7">
    <source>
        <dbReference type="Proteomes" id="UP000285324"/>
    </source>
</evidence>
<gene>
    <name evidence="6" type="ORF">DY367_07045</name>
</gene>
<dbReference type="Pfam" id="PF00440">
    <property type="entry name" value="TetR_N"/>
    <property type="match status" value="1"/>
</dbReference>
<dbReference type="InterPro" id="IPR041490">
    <property type="entry name" value="KstR2_TetR_C"/>
</dbReference>
<dbReference type="Proteomes" id="UP000285324">
    <property type="component" value="Unassembled WGS sequence"/>
</dbReference>
<organism evidence="6 7">
    <name type="scientific">Alcaligenes xylosoxydans xylosoxydans</name>
    <name type="common">Achromobacter xylosoxidans</name>
    <dbReference type="NCBI Taxonomy" id="85698"/>
    <lineage>
        <taxon>Bacteria</taxon>
        <taxon>Pseudomonadati</taxon>
        <taxon>Pseudomonadota</taxon>
        <taxon>Betaproteobacteria</taxon>
        <taxon>Burkholderiales</taxon>
        <taxon>Alcaligenaceae</taxon>
        <taxon>Achromobacter</taxon>
    </lineage>
</organism>
<sequence length="227" mass="25039">MKAKTAIPYDEMPLRQVELLDAAAHAFTEMGFAATTIDSVADLIGVTKGSVYYYYRSKTDLFFAVHRRAMQLNLDTVTPLAEDAAASPPQRLWNMAHAHTHLMMAHLPYQRVTVQGVELHLAGRTTAGQRAELEELVRQRDRYESLFRSVVEAGMATGDFRRGPPALQVKPLLGALNWTTMWYRPRAGESDADREAIARDIADFAVASMQSLLPGSVAVPTGVNGHA</sequence>
<protein>
    <submittedName>
        <fullName evidence="6">TetR/AcrR family transcriptional regulator</fullName>
    </submittedName>
</protein>
<evidence type="ECO:0000256" key="1">
    <source>
        <dbReference type="ARBA" id="ARBA00023015"/>
    </source>
</evidence>
<dbReference type="PANTHER" id="PTHR30055:SF234">
    <property type="entry name" value="HTH-TYPE TRANSCRIPTIONAL REGULATOR BETI"/>
    <property type="match status" value="1"/>
</dbReference>
<dbReference type="GO" id="GO:0000976">
    <property type="term" value="F:transcription cis-regulatory region binding"/>
    <property type="evidence" value="ECO:0007669"/>
    <property type="project" value="TreeGrafter"/>
</dbReference>
<dbReference type="InterPro" id="IPR001647">
    <property type="entry name" value="HTH_TetR"/>
</dbReference>
<name>A0A424WH24_ALCXX</name>
<proteinExistence type="predicted"/>
<accession>A0A424WH24</accession>
<dbReference type="Pfam" id="PF17932">
    <property type="entry name" value="TetR_C_24"/>
    <property type="match status" value="1"/>
</dbReference>
<evidence type="ECO:0000259" key="5">
    <source>
        <dbReference type="PROSITE" id="PS50977"/>
    </source>
</evidence>
<dbReference type="RefSeq" id="WP_059380060.1">
    <property type="nucleotide sequence ID" value="NZ_CP061008.1"/>
</dbReference>
<reference evidence="6 7" key="1">
    <citation type="submission" date="2018-08" db="EMBL/GenBank/DDBJ databases">
        <title>Achromobacter xylosoxidans Genome sequencing and assembly.</title>
        <authorList>
            <person name="Wang R."/>
            <person name="Rensing C."/>
            <person name="Li Y."/>
        </authorList>
    </citation>
    <scope>NUCLEOTIDE SEQUENCE [LARGE SCALE GENOMIC DNA]</scope>
    <source>
        <strain evidence="6 7">GD003A</strain>
    </source>
</reference>
<keyword evidence="1" id="KW-0805">Transcription regulation</keyword>
<feature type="DNA-binding region" description="H-T-H motif" evidence="4">
    <location>
        <begin position="36"/>
        <end position="55"/>
    </location>
</feature>